<dbReference type="EMBL" id="VDUY01000002">
    <property type="protein sequence ID" value="TXL66928.1"/>
    <property type="molecule type" value="Genomic_DNA"/>
</dbReference>
<keyword evidence="4" id="KW-1185">Reference proteome</keyword>
<evidence type="ECO:0000256" key="1">
    <source>
        <dbReference type="SAM" id="Phobius"/>
    </source>
</evidence>
<dbReference type="InterPro" id="IPR003399">
    <property type="entry name" value="Mce/MlaD"/>
</dbReference>
<gene>
    <name evidence="3" type="ORF">FHP08_04690</name>
</gene>
<evidence type="ECO:0000259" key="2">
    <source>
        <dbReference type="Pfam" id="PF02470"/>
    </source>
</evidence>
<dbReference type="RefSeq" id="WP_147703177.1">
    <property type="nucleotide sequence ID" value="NZ_VDUY01000002.1"/>
</dbReference>
<comment type="caution">
    <text evidence="3">The sequence shown here is derived from an EMBL/GenBank/DDBJ whole genome shotgun (WGS) entry which is preliminary data.</text>
</comment>
<keyword evidence="1" id="KW-0472">Membrane</keyword>
<sequence length="333" mass="36167">MSEEQPRLAEPSEKVALKATLLLVLTFALLVGFLLYALYARGTFEETQRLVLMTDNAEGVSVGSDLSFSGFPIGRVQRIELARTGQARIEIAVPHSQAHWLRSGSMFTLERGLVGGARLRAFTTDMNDPLLPDGAVREVLRGDTTDELPALVAGVKRLVGNLEQMTAHDSDINRSLEGLRTLADRAGGRYGLLTALLGSEEEARKVVGAIDRMDKVLASLESAARRIDSLSGKAEQTLVKADRELLGEGGIAQEAQALVRELSAMLADARKSLEKVDAVLVDAQGIAADTRAATTDLQSLRAEVEASLRKASQLIDELERKWPFRREAELNLP</sequence>
<dbReference type="AlphaFoldDB" id="A0A5C8P0U5"/>
<keyword evidence="1" id="KW-1133">Transmembrane helix</keyword>
<dbReference type="Pfam" id="PF02470">
    <property type="entry name" value="MlaD"/>
    <property type="match status" value="1"/>
</dbReference>
<organism evidence="3 4">
    <name type="scientific">Zeimonas arvi</name>
    <dbReference type="NCBI Taxonomy" id="2498847"/>
    <lineage>
        <taxon>Bacteria</taxon>
        <taxon>Pseudomonadati</taxon>
        <taxon>Pseudomonadota</taxon>
        <taxon>Betaproteobacteria</taxon>
        <taxon>Burkholderiales</taxon>
        <taxon>Burkholderiaceae</taxon>
        <taxon>Zeimonas</taxon>
    </lineage>
</organism>
<dbReference type="InterPro" id="IPR052336">
    <property type="entry name" value="MlaD_Phospholipid_Transporter"/>
</dbReference>
<accession>A0A5C8P0U5</accession>
<dbReference type="PANTHER" id="PTHR33371:SF4">
    <property type="entry name" value="INTERMEMBRANE PHOSPHOLIPID TRANSPORT SYSTEM BINDING PROTEIN MLAD"/>
    <property type="match status" value="1"/>
</dbReference>
<feature type="transmembrane region" description="Helical" evidence="1">
    <location>
        <begin position="20"/>
        <end position="39"/>
    </location>
</feature>
<proteinExistence type="predicted"/>
<dbReference type="PANTHER" id="PTHR33371">
    <property type="entry name" value="INTERMEMBRANE PHOSPHOLIPID TRANSPORT SYSTEM BINDING PROTEIN MLAD-RELATED"/>
    <property type="match status" value="1"/>
</dbReference>
<keyword evidence="1" id="KW-0812">Transmembrane</keyword>
<evidence type="ECO:0000313" key="3">
    <source>
        <dbReference type="EMBL" id="TXL66928.1"/>
    </source>
</evidence>
<dbReference type="Proteomes" id="UP000321548">
    <property type="component" value="Unassembled WGS sequence"/>
</dbReference>
<reference evidence="3 4" key="1">
    <citation type="submission" date="2019-06" db="EMBL/GenBank/DDBJ databases">
        <title>Quisquiliibacterium sp. nov., isolated from a maize field.</title>
        <authorList>
            <person name="Lin S.-Y."/>
            <person name="Tsai C.-F."/>
            <person name="Young C.-C."/>
        </authorList>
    </citation>
    <scope>NUCLEOTIDE SEQUENCE [LARGE SCALE GENOMIC DNA]</scope>
    <source>
        <strain evidence="3 4">CC-CFT501</strain>
    </source>
</reference>
<name>A0A5C8P0U5_9BURK</name>
<feature type="domain" description="Mce/MlaD" evidence="2">
    <location>
        <begin position="47"/>
        <end position="110"/>
    </location>
</feature>
<evidence type="ECO:0000313" key="4">
    <source>
        <dbReference type="Proteomes" id="UP000321548"/>
    </source>
</evidence>
<protein>
    <submittedName>
        <fullName evidence="3">MCE family protein</fullName>
    </submittedName>
</protein>
<dbReference type="OrthoDB" id="8770832at2"/>